<dbReference type="AlphaFoldDB" id="A0A6N7RKX6"/>
<keyword evidence="1" id="KW-1133">Transmembrane helix</keyword>
<keyword evidence="1" id="KW-0472">Membrane</keyword>
<dbReference type="Pfam" id="PF01841">
    <property type="entry name" value="Transglut_core"/>
    <property type="match status" value="1"/>
</dbReference>
<comment type="caution">
    <text evidence="3">The sequence shown here is derived from an EMBL/GenBank/DDBJ whole genome shotgun (WGS) entry which is preliminary data.</text>
</comment>
<gene>
    <name evidence="3" type="ORF">GJG86_04025</name>
</gene>
<dbReference type="EMBL" id="VTFY01000002">
    <property type="protein sequence ID" value="MRX81662.1"/>
    <property type="molecule type" value="Genomic_DNA"/>
</dbReference>
<dbReference type="SUPFAM" id="SSF54001">
    <property type="entry name" value="Cysteine proteinases"/>
    <property type="match status" value="1"/>
</dbReference>
<proteinExistence type="predicted"/>
<dbReference type="RefSeq" id="WP_154332556.1">
    <property type="nucleotide sequence ID" value="NZ_VTFY01000002.1"/>
</dbReference>
<sequence>MKARSVHDPTNKVASCGAASFAYIAMTMFVVATAVVVSGCSLERPFRVSMEAGYERTVPEQTSFNVERASSDRDAVLDVSSVTQGYVAASAVGETRLKLQIIKGDRSCAYDLPLDGEPFFAPVSMGDGYYTFRIALSTGNDSYVVLIEKHIEVQLESEFEPFLVSSSLCVFDKESASVRKANELADAAPNEEEVVRRVHSWIVENIEYDADKAAQLVNASGYVPDPDATIALGKGVCFDYASLGAAMLRSQGVPCKIVTGTVFPDNVYHAWIEAYVDADWRALSPGEHEDAWTLIDLTFDAGGAGVNEGRTYHKRYEY</sequence>
<protein>
    <submittedName>
        <fullName evidence="3">Transglutaminase domain-containing protein</fullName>
    </submittedName>
</protein>
<evidence type="ECO:0000313" key="4">
    <source>
        <dbReference type="Proteomes" id="UP000438093"/>
    </source>
</evidence>
<dbReference type="SMART" id="SM00460">
    <property type="entry name" value="TGc"/>
    <property type="match status" value="1"/>
</dbReference>
<name>A0A6N7RKX6_9ACTN</name>
<dbReference type="PANTHER" id="PTHR33490">
    <property type="entry name" value="BLR5614 PROTEIN-RELATED"/>
    <property type="match status" value="1"/>
</dbReference>
<evidence type="ECO:0000259" key="2">
    <source>
        <dbReference type="SMART" id="SM00460"/>
    </source>
</evidence>
<keyword evidence="1" id="KW-0812">Transmembrane</keyword>
<dbReference type="Gene3D" id="3.10.620.30">
    <property type="match status" value="1"/>
</dbReference>
<keyword evidence="4" id="KW-1185">Reference proteome</keyword>
<evidence type="ECO:0000256" key="1">
    <source>
        <dbReference type="SAM" id="Phobius"/>
    </source>
</evidence>
<feature type="transmembrane region" description="Helical" evidence="1">
    <location>
        <begin position="20"/>
        <end position="42"/>
    </location>
</feature>
<dbReference type="InterPro" id="IPR002931">
    <property type="entry name" value="Transglutaminase-like"/>
</dbReference>
<dbReference type="InterPro" id="IPR038765">
    <property type="entry name" value="Papain-like_cys_pep_sf"/>
</dbReference>
<organism evidence="3 4">
    <name type="scientific">Eggerthella guodeyinii</name>
    <dbReference type="NCBI Taxonomy" id="2690837"/>
    <lineage>
        <taxon>Bacteria</taxon>
        <taxon>Bacillati</taxon>
        <taxon>Actinomycetota</taxon>
        <taxon>Coriobacteriia</taxon>
        <taxon>Eggerthellales</taxon>
        <taxon>Eggerthellaceae</taxon>
        <taxon>Eggerthella</taxon>
    </lineage>
</organism>
<dbReference type="Proteomes" id="UP000438093">
    <property type="component" value="Unassembled WGS sequence"/>
</dbReference>
<reference evidence="4" key="1">
    <citation type="submission" date="2019-08" db="EMBL/GenBank/DDBJ databases">
        <title>Arthrobacter sp. nov., isolated from plateau pika and Tibetan wild ass.</title>
        <authorList>
            <person name="Ge Y."/>
        </authorList>
    </citation>
    <scope>NUCLEOTIDE SEQUENCE [LARGE SCALE GENOMIC DNA]</scope>
    <source>
        <strain evidence="4">HF-4214</strain>
    </source>
</reference>
<feature type="domain" description="Transglutaminase-like" evidence="2">
    <location>
        <begin position="229"/>
        <end position="287"/>
    </location>
</feature>
<accession>A0A6N7RKX6</accession>
<evidence type="ECO:0000313" key="3">
    <source>
        <dbReference type="EMBL" id="MRX81662.1"/>
    </source>
</evidence>